<name>A0AAV7HYQ4_COTGL</name>
<dbReference type="Proteomes" id="UP000826195">
    <property type="component" value="Unassembled WGS sequence"/>
</dbReference>
<accession>A0AAV7HYQ4</accession>
<evidence type="ECO:0000259" key="2">
    <source>
        <dbReference type="Pfam" id="PF04218"/>
    </source>
</evidence>
<dbReference type="AlphaFoldDB" id="A0AAV7HYQ4"/>
<comment type="caution">
    <text evidence="3">The sequence shown here is derived from an EMBL/GenBank/DDBJ whole genome shotgun (WGS) entry which is preliminary data.</text>
</comment>
<protein>
    <recommendedName>
        <fullName evidence="2">HTH psq-type domain-containing protein</fullName>
    </recommendedName>
</protein>
<reference evidence="3 4" key="1">
    <citation type="journal article" date="2021" name="J. Hered.">
        <title>A chromosome-level genome assembly of the parasitoid wasp, Cotesia glomerata (Hymenoptera: Braconidae).</title>
        <authorList>
            <person name="Pinto B.J."/>
            <person name="Weis J.J."/>
            <person name="Gamble T."/>
            <person name="Ode P.J."/>
            <person name="Paul R."/>
            <person name="Zaspel J.M."/>
        </authorList>
    </citation>
    <scope>NUCLEOTIDE SEQUENCE [LARGE SCALE GENOMIC DNA]</scope>
    <source>
        <strain evidence="3">CgM1</strain>
    </source>
</reference>
<proteinExistence type="predicted"/>
<gene>
    <name evidence="3" type="ORF">KQX54_009956</name>
</gene>
<organism evidence="3 4">
    <name type="scientific">Cotesia glomerata</name>
    <name type="common">Lepidopteran parasitic wasp</name>
    <name type="synonym">Apanteles glomeratus</name>
    <dbReference type="NCBI Taxonomy" id="32391"/>
    <lineage>
        <taxon>Eukaryota</taxon>
        <taxon>Metazoa</taxon>
        <taxon>Ecdysozoa</taxon>
        <taxon>Arthropoda</taxon>
        <taxon>Hexapoda</taxon>
        <taxon>Insecta</taxon>
        <taxon>Pterygota</taxon>
        <taxon>Neoptera</taxon>
        <taxon>Endopterygota</taxon>
        <taxon>Hymenoptera</taxon>
        <taxon>Apocrita</taxon>
        <taxon>Ichneumonoidea</taxon>
        <taxon>Braconidae</taxon>
        <taxon>Microgastrinae</taxon>
        <taxon>Cotesia</taxon>
    </lineage>
</organism>
<dbReference type="GO" id="GO:0003677">
    <property type="term" value="F:DNA binding"/>
    <property type="evidence" value="ECO:0007669"/>
    <property type="project" value="InterPro"/>
</dbReference>
<sequence>MTEKRKRCSLSVAKKRQIIKYVNENLVMKKIDIAKKFEILSSTLATILKFKERFSEESEDENDDLPIREEFNFQDPDFEEFVTFDNDVAVCGELTDADIVASVLPVANEETEEGDEEEF</sequence>
<dbReference type="SUPFAM" id="SSF46689">
    <property type="entry name" value="Homeodomain-like"/>
    <property type="match status" value="1"/>
</dbReference>
<feature type="domain" description="HTH psq-type" evidence="2">
    <location>
        <begin position="4"/>
        <end position="54"/>
    </location>
</feature>
<dbReference type="InterPro" id="IPR009057">
    <property type="entry name" value="Homeodomain-like_sf"/>
</dbReference>
<dbReference type="InterPro" id="IPR007889">
    <property type="entry name" value="HTH_Psq"/>
</dbReference>
<dbReference type="Pfam" id="PF04218">
    <property type="entry name" value="CENP-B_N"/>
    <property type="match status" value="1"/>
</dbReference>
<comment type="subcellular location">
    <subcellularLocation>
        <location evidence="1">Nucleus</location>
    </subcellularLocation>
</comment>
<dbReference type="Gene3D" id="1.10.10.60">
    <property type="entry name" value="Homeodomain-like"/>
    <property type="match status" value="1"/>
</dbReference>
<dbReference type="GO" id="GO:0005634">
    <property type="term" value="C:nucleus"/>
    <property type="evidence" value="ECO:0007669"/>
    <property type="project" value="UniProtKB-SubCell"/>
</dbReference>
<evidence type="ECO:0000256" key="1">
    <source>
        <dbReference type="ARBA" id="ARBA00004123"/>
    </source>
</evidence>
<evidence type="ECO:0000313" key="3">
    <source>
        <dbReference type="EMBL" id="KAH0539923.1"/>
    </source>
</evidence>
<keyword evidence="4" id="KW-1185">Reference proteome</keyword>
<evidence type="ECO:0000313" key="4">
    <source>
        <dbReference type="Proteomes" id="UP000826195"/>
    </source>
</evidence>
<dbReference type="EMBL" id="JAHXZJ010002609">
    <property type="protein sequence ID" value="KAH0539923.1"/>
    <property type="molecule type" value="Genomic_DNA"/>
</dbReference>